<dbReference type="Pfam" id="PF01151">
    <property type="entry name" value="ELO"/>
    <property type="match status" value="1"/>
</dbReference>
<keyword evidence="2 10" id="KW-0444">Lipid biosynthesis</keyword>
<name>A0AA88Y148_PINIB</name>
<comment type="similarity">
    <text evidence="10">Belongs to the ELO family.</text>
</comment>
<dbReference type="GO" id="GO:0009922">
    <property type="term" value="F:fatty acid elongase activity"/>
    <property type="evidence" value="ECO:0007669"/>
    <property type="project" value="UniProtKB-EC"/>
</dbReference>
<dbReference type="Proteomes" id="UP001186944">
    <property type="component" value="Unassembled WGS sequence"/>
</dbReference>
<evidence type="ECO:0000256" key="9">
    <source>
        <dbReference type="ARBA" id="ARBA00023160"/>
    </source>
</evidence>
<reference evidence="12" key="1">
    <citation type="submission" date="2019-08" db="EMBL/GenBank/DDBJ databases">
        <title>The improved chromosome-level genome for the pearl oyster Pinctada fucata martensii using PacBio sequencing and Hi-C.</title>
        <authorList>
            <person name="Zheng Z."/>
        </authorList>
    </citation>
    <scope>NUCLEOTIDE SEQUENCE</scope>
    <source>
        <strain evidence="12">ZZ-2019</strain>
        <tissue evidence="12">Adductor muscle</tissue>
    </source>
</reference>
<dbReference type="PANTHER" id="PTHR11157">
    <property type="entry name" value="FATTY ACID ACYL TRANSFERASE-RELATED"/>
    <property type="match status" value="1"/>
</dbReference>
<keyword evidence="5 10" id="KW-0276">Fatty acid metabolism</keyword>
<feature type="transmembrane region" description="Helical" evidence="10">
    <location>
        <begin position="190"/>
        <end position="209"/>
    </location>
</feature>
<protein>
    <recommendedName>
        <fullName evidence="10">Elongation of very long chain fatty acids protein</fullName>
        <ecNumber evidence="10">2.3.1.199</ecNumber>
    </recommendedName>
    <alternativeName>
        <fullName evidence="10">Very-long-chain 3-oxoacyl-CoA synthase</fullName>
    </alternativeName>
</protein>
<dbReference type="GO" id="GO:0019367">
    <property type="term" value="P:fatty acid elongation, saturated fatty acid"/>
    <property type="evidence" value="ECO:0007669"/>
    <property type="project" value="TreeGrafter"/>
</dbReference>
<accession>A0AA88Y148</accession>
<organism evidence="12 13">
    <name type="scientific">Pinctada imbricata</name>
    <name type="common">Atlantic pearl-oyster</name>
    <name type="synonym">Pinctada martensii</name>
    <dbReference type="NCBI Taxonomy" id="66713"/>
    <lineage>
        <taxon>Eukaryota</taxon>
        <taxon>Metazoa</taxon>
        <taxon>Spiralia</taxon>
        <taxon>Lophotrochozoa</taxon>
        <taxon>Mollusca</taxon>
        <taxon>Bivalvia</taxon>
        <taxon>Autobranchia</taxon>
        <taxon>Pteriomorphia</taxon>
        <taxon>Pterioida</taxon>
        <taxon>Pterioidea</taxon>
        <taxon>Pteriidae</taxon>
        <taxon>Pinctada</taxon>
    </lineage>
</organism>
<dbReference type="GO" id="GO:0042761">
    <property type="term" value="P:very long-chain fatty acid biosynthetic process"/>
    <property type="evidence" value="ECO:0007669"/>
    <property type="project" value="TreeGrafter"/>
</dbReference>
<dbReference type="GO" id="GO:0034626">
    <property type="term" value="P:fatty acid elongation, polyunsaturated fatty acid"/>
    <property type="evidence" value="ECO:0007669"/>
    <property type="project" value="TreeGrafter"/>
</dbReference>
<evidence type="ECO:0000256" key="7">
    <source>
        <dbReference type="ARBA" id="ARBA00023098"/>
    </source>
</evidence>
<keyword evidence="13" id="KW-1185">Reference proteome</keyword>
<sequence>MKDRPALHFPKFMVIYNTSLVILSIYMFVEIIASAVYADYFTEKPLCCVYNSETPKNPKEMRITRVLYIYFLSKIVELMDTVMMVLRKKFDQVTFLHVLHHSSMLNIWWWVMVYIPGGQSWLSSSTNSFVHIVMYLYYALAAIPACRPYLWWKKYITKLQLSQFFIILYHTLQTGFTGCDFPMWSQILLTSYMLLLIVLFGNFYVQAYIKKKREYNRKLESSEKNGYISNGTNGRVSNGHHYKNGLPNGHSSDVLKKEN</sequence>
<evidence type="ECO:0000256" key="2">
    <source>
        <dbReference type="ARBA" id="ARBA00022516"/>
    </source>
</evidence>
<evidence type="ECO:0000256" key="8">
    <source>
        <dbReference type="ARBA" id="ARBA00023136"/>
    </source>
</evidence>
<evidence type="ECO:0000256" key="5">
    <source>
        <dbReference type="ARBA" id="ARBA00022832"/>
    </source>
</evidence>
<feature type="transmembrane region" description="Helical" evidence="10">
    <location>
        <begin position="12"/>
        <end position="36"/>
    </location>
</feature>
<evidence type="ECO:0000256" key="4">
    <source>
        <dbReference type="ARBA" id="ARBA00022692"/>
    </source>
</evidence>
<dbReference type="PANTHER" id="PTHR11157:SF126">
    <property type="entry name" value="ELONGATION OF VERY LONG CHAIN FATTY ACIDS PROTEIN"/>
    <property type="match status" value="1"/>
</dbReference>
<keyword evidence="7 10" id="KW-0443">Lipid metabolism</keyword>
<evidence type="ECO:0000256" key="1">
    <source>
        <dbReference type="ARBA" id="ARBA00004141"/>
    </source>
</evidence>
<dbReference type="GO" id="GO:0030148">
    <property type="term" value="P:sphingolipid biosynthetic process"/>
    <property type="evidence" value="ECO:0007669"/>
    <property type="project" value="TreeGrafter"/>
</dbReference>
<feature type="transmembrane region" description="Helical" evidence="10">
    <location>
        <begin position="67"/>
        <end position="86"/>
    </location>
</feature>
<dbReference type="InterPro" id="IPR002076">
    <property type="entry name" value="ELO_fam"/>
</dbReference>
<dbReference type="EC" id="2.3.1.199" evidence="10"/>
<proteinExistence type="inferred from homology"/>
<keyword evidence="6 10" id="KW-1133">Transmembrane helix</keyword>
<dbReference type="AlphaFoldDB" id="A0AA88Y148"/>
<dbReference type="GO" id="GO:0034625">
    <property type="term" value="P:fatty acid elongation, monounsaturated fatty acid"/>
    <property type="evidence" value="ECO:0007669"/>
    <property type="project" value="TreeGrafter"/>
</dbReference>
<evidence type="ECO:0000256" key="3">
    <source>
        <dbReference type="ARBA" id="ARBA00022679"/>
    </source>
</evidence>
<gene>
    <name evidence="12" type="ORF">FSP39_014607</name>
</gene>
<feature type="region of interest" description="Disordered" evidence="11">
    <location>
        <begin position="230"/>
        <end position="259"/>
    </location>
</feature>
<evidence type="ECO:0000313" key="13">
    <source>
        <dbReference type="Proteomes" id="UP001186944"/>
    </source>
</evidence>
<keyword evidence="9 10" id="KW-0275">Fatty acid biosynthesis</keyword>
<evidence type="ECO:0000313" key="12">
    <source>
        <dbReference type="EMBL" id="KAK3090784.1"/>
    </source>
</evidence>
<dbReference type="EMBL" id="VSWD01000010">
    <property type="protein sequence ID" value="KAK3090784.1"/>
    <property type="molecule type" value="Genomic_DNA"/>
</dbReference>
<evidence type="ECO:0000256" key="6">
    <source>
        <dbReference type="ARBA" id="ARBA00022989"/>
    </source>
</evidence>
<evidence type="ECO:0000256" key="10">
    <source>
        <dbReference type="RuleBase" id="RU361115"/>
    </source>
</evidence>
<comment type="caution">
    <text evidence="12">The sequence shown here is derived from an EMBL/GenBank/DDBJ whole genome shotgun (WGS) entry which is preliminary data.</text>
</comment>
<feature type="transmembrane region" description="Helical" evidence="10">
    <location>
        <begin position="129"/>
        <end position="152"/>
    </location>
</feature>
<keyword evidence="8 10" id="KW-0472">Membrane</keyword>
<keyword evidence="4 10" id="KW-0812">Transmembrane</keyword>
<dbReference type="GO" id="GO:0005789">
    <property type="term" value="C:endoplasmic reticulum membrane"/>
    <property type="evidence" value="ECO:0007669"/>
    <property type="project" value="TreeGrafter"/>
</dbReference>
<feature type="transmembrane region" description="Helical" evidence="10">
    <location>
        <begin position="98"/>
        <end position="117"/>
    </location>
</feature>
<comment type="subcellular location">
    <subcellularLocation>
        <location evidence="1">Membrane</location>
        <topology evidence="1">Multi-pass membrane protein</topology>
    </subcellularLocation>
</comment>
<evidence type="ECO:0000256" key="11">
    <source>
        <dbReference type="SAM" id="MobiDB-lite"/>
    </source>
</evidence>
<keyword evidence="3 10" id="KW-0808">Transferase</keyword>
<comment type="catalytic activity">
    <reaction evidence="10">
        <text>a very-long-chain acyl-CoA + malonyl-CoA + H(+) = a very-long-chain 3-oxoacyl-CoA + CO2 + CoA</text>
        <dbReference type="Rhea" id="RHEA:32727"/>
        <dbReference type="ChEBI" id="CHEBI:15378"/>
        <dbReference type="ChEBI" id="CHEBI:16526"/>
        <dbReference type="ChEBI" id="CHEBI:57287"/>
        <dbReference type="ChEBI" id="CHEBI:57384"/>
        <dbReference type="ChEBI" id="CHEBI:90725"/>
        <dbReference type="ChEBI" id="CHEBI:90736"/>
        <dbReference type="EC" id="2.3.1.199"/>
    </reaction>
</comment>